<dbReference type="GO" id="GO:0000502">
    <property type="term" value="C:proteasome complex"/>
    <property type="evidence" value="ECO:0007669"/>
    <property type="project" value="UniProtKB-KW"/>
</dbReference>
<dbReference type="PANTHER" id="PTHR13554:SF10">
    <property type="entry name" value="26S PROTEASOME NON-ATPASE REGULATORY SUBUNIT 5"/>
    <property type="match status" value="1"/>
</dbReference>
<reference evidence="1 2" key="1">
    <citation type="submission" date="2024-11" db="EMBL/GenBank/DDBJ databases">
        <title>Adaptive evolution of stress response genes in parasites aligns with host niche diversity.</title>
        <authorList>
            <person name="Hahn C."/>
            <person name="Resl P."/>
        </authorList>
    </citation>
    <scope>NUCLEOTIDE SEQUENCE [LARGE SCALE GENOMIC DNA]</scope>
    <source>
        <strain evidence="1">EGGRZ-B1_66</strain>
        <tissue evidence="1">Body</tissue>
    </source>
</reference>
<gene>
    <name evidence="1" type="primary">PSMD5</name>
    <name evidence="1" type="ORF">Ciccas_011212</name>
</gene>
<proteinExistence type="predicted"/>
<dbReference type="AlphaFoldDB" id="A0ABD2PUT3"/>
<comment type="caution">
    <text evidence="1">The sequence shown here is derived from an EMBL/GenBank/DDBJ whole genome shotgun (WGS) entry which is preliminary data.</text>
</comment>
<accession>A0ABD2PUT3</accession>
<dbReference type="Proteomes" id="UP001626550">
    <property type="component" value="Unassembled WGS sequence"/>
</dbReference>
<organism evidence="1 2">
    <name type="scientific">Cichlidogyrus casuarinus</name>
    <dbReference type="NCBI Taxonomy" id="1844966"/>
    <lineage>
        <taxon>Eukaryota</taxon>
        <taxon>Metazoa</taxon>
        <taxon>Spiralia</taxon>
        <taxon>Lophotrochozoa</taxon>
        <taxon>Platyhelminthes</taxon>
        <taxon>Monogenea</taxon>
        <taxon>Monopisthocotylea</taxon>
        <taxon>Dactylogyridea</taxon>
        <taxon>Ancyrocephalidae</taxon>
        <taxon>Cichlidogyrus</taxon>
    </lineage>
</organism>
<dbReference type="InterPro" id="IPR019538">
    <property type="entry name" value="PSMD5"/>
</dbReference>
<evidence type="ECO:0000313" key="1">
    <source>
        <dbReference type="EMBL" id="KAL3310226.1"/>
    </source>
</evidence>
<dbReference type="EMBL" id="JBJKFK010003133">
    <property type="protein sequence ID" value="KAL3310226.1"/>
    <property type="molecule type" value="Genomic_DNA"/>
</dbReference>
<keyword evidence="2" id="KW-1185">Reference proteome</keyword>
<sequence length="523" mass="58386">MSLVEKLTNMISQITVEDKNAESYENILLLMRTLSEKDLKDLSEKCDLVAFFLSIDLSNSSHARIALDLAKIIFQAIDFISFANTHIPEISLGLRANNEISIFALDKLNDNLSKTSQLLDPQVFLAIFMCLADSLSSSELASKLMFKCKSSILKLNYFMIDINLTGDILFIKETGIAHFISLAHPPSVQLRIQEFLIQISCTNASIFGELMTTNLLDSIFHEVNSNDFLVQVNALSILRPLATTKHGNEYLKNKGTISEIIDKSKQLLNEVTGPLLLPNYISFLCSICHHHAADWFLDQRVVDIFKIVLQDSALSCYGTLMEGIAFVASNRDSIQIIDSQLNVQGQLGSYFQAVGATLFHNPDKRCALESLTFIFQEDGVPSEANSSITLSWLNLIGTPAVNVTGELLKNAQKPFPELRLAALKTLKMIALQLWGPKLLLETPALIEYMLDRSSEDLITEDKAQFVHLKFDFFSNLLRVADHWKAEGKPVLNTEQYILIKGFLKEGPWGVRTASSRAVVSTDT</sequence>
<evidence type="ECO:0000313" key="2">
    <source>
        <dbReference type="Proteomes" id="UP001626550"/>
    </source>
</evidence>
<name>A0ABD2PUT3_9PLAT</name>
<dbReference type="Pfam" id="PF10508">
    <property type="entry name" value="Proteasom_PSMB"/>
    <property type="match status" value="1"/>
</dbReference>
<dbReference type="PANTHER" id="PTHR13554">
    <property type="entry name" value="26S PROTEASOME NON-ATPASE REGULATORY SUBUNIT 5-RELATED"/>
    <property type="match status" value="1"/>
</dbReference>
<protein>
    <submittedName>
        <fullName evidence="1">26S proteasome non-ATPase regulatory subunit 5</fullName>
    </submittedName>
</protein>
<keyword evidence="1" id="KW-0647">Proteasome</keyword>